<evidence type="ECO:0000256" key="2">
    <source>
        <dbReference type="ARBA" id="ARBA00022679"/>
    </source>
</evidence>
<name>A0ABS5TMX5_9ACTN</name>
<evidence type="ECO:0000256" key="1">
    <source>
        <dbReference type="ARBA" id="ARBA00022603"/>
    </source>
</evidence>
<accession>A0ABS5TMX5</accession>
<keyword evidence="2" id="KW-0808">Transferase</keyword>
<protein>
    <submittedName>
        <fullName evidence="4">O-methyltransferase</fullName>
    </submittedName>
</protein>
<dbReference type="CDD" id="cd02440">
    <property type="entry name" value="AdoMet_MTases"/>
    <property type="match status" value="1"/>
</dbReference>
<dbReference type="InterPro" id="IPR050362">
    <property type="entry name" value="Cation-dep_OMT"/>
</dbReference>
<dbReference type="PROSITE" id="PS51682">
    <property type="entry name" value="SAM_OMT_I"/>
    <property type="match status" value="1"/>
</dbReference>
<reference evidence="4 5" key="1">
    <citation type="submission" date="2021-05" db="EMBL/GenBank/DDBJ databases">
        <title>Kineosporia and Streptomyces sp. nov. two new marine actinobacteria isolated from Coral.</title>
        <authorList>
            <person name="Buangrab K."/>
            <person name="Sutthacheep M."/>
            <person name="Yeemin T."/>
            <person name="Harunari E."/>
            <person name="Igarashi Y."/>
            <person name="Kanchanasin P."/>
            <person name="Tanasupawat S."/>
            <person name="Phongsopitanun W."/>
        </authorList>
    </citation>
    <scope>NUCLEOTIDE SEQUENCE [LARGE SCALE GENOMIC DNA]</scope>
    <source>
        <strain evidence="4 5">J2-2</strain>
    </source>
</reference>
<gene>
    <name evidence="4" type="ORF">KIH74_21615</name>
</gene>
<sequence length="231" mass="24256">MSPTAPVNRYDSSPAWRTVDDYFTAELVPEDDALVAARDSGARTTMPNAEVAANQGAFLGLLTQIAGARRVLEFGTLAGYSTIWFARATGPAGQVVSLELDPGNAAVAEENLRRAGLADRVEILIGPATDSAAALIENDAEPFDLVFIDADKPSNPAYLAAALRLTRPGAVIVIDNVVRDGAVADPDSDDPRVQGVRAVVADIAAHPDLDATALQTVGVKGWDGIVIARRR</sequence>
<dbReference type="Pfam" id="PF01596">
    <property type="entry name" value="Methyltransf_3"/>
    <property type="match status" value="1"/>
</dbReference>
<dbReference type="Proteomes" id="UP001197247">
    <property type="component" value="Unassembled WGS sequence"/>
</dbReference>
<comment type="caution">
    <text evidence="4">The sequence shown here is derived from an EMBL/GenBank/DDBJ whole genome shotgun (WGS) entry which is preliminary data.</text>
</comment>
<keyword evidence="3" id="KW-0949">S-adenosyl-L-methionine</keyword>
<dbReference type="RefSeq" id="WP_214157919.1">
    <property type="nucleotide sequence ID" value="NZ_JAHBAY010000009.1"/>
</dbReference>
<keyword evidence="1" id="KW-0489">Methyltransferase</keyword>
<evidence type="ECO:0000256" key="3">
    <source>
        <dbReference type="ARBA" id="ARBA00022691"/>
    </source>
</evidence>
<proteinExistence type="predicted"/>
<organism evidence="4 5">
    <name type="scientific">Kineosporia corallincola</name>
    <dbReference type="NCBI Taxonomy" id="2835133"/>
    <lineage>
        <taxon>Bacteria</taxon>
        <taxon>Bacillati</taxon>
        <taxon>Actinomycetota</taxon>
        <taxon>Actinomycetes</taxon>
        <taxon>Kineosporiales</taxon>
        <taxon>Kineosporiaceae</taxon>
        <taxon>Kineosporia</taxon>
    </lineage>
</organism>
<dbReference type="InterPro" id="IPR002935">
    <property type="entry name" value="SAM_O-MeTrfase"/>
</dbReference>
<dbReference type="PANTHER" id="PTHR10509">
    <property type="entry name" value="O-METHYLTRANSFERASE-RELATED"/>
    <property type="match status" value="1"/>
</dbReference>
<evidence type="ECO:0000313" key="4">
    <source>
        <dbReference type="EMBL" id="MBT0771551.1"/>
    </source>
</evidence>
<dbReference type="EMBL" id="JAHBAY010000009">
    <property type="protein sequence ID" value="MBT0771551.1"/>
    <property type="molecule type" value="Genomic_DNA"/>
</dbReference>
<dbReference type="InterPro" id="IPR029063">
    <property type="entry name" value="SAM-dependent_MTases_sf"/>
</dbReference>
<keyword evidence="5" id="KW-1185">Reference proteome</keyword>
<dbReference type="SUPFAM" id="SSF53335">
    <property type="entry name" value="S-adenosyl-L-methionine-dependent methyltransferases"/>
    <property type="match status" value="1"/>
</dbReference>
<evidence type="ECO:0000313" key="5">
    <source>
        <dbReference type="Proteomes" id="UP001197247"/>
    </source>
</evidence>
<dbReference type="PANTHER" id="PTHR10509:SF14">
    <property type="entry name" value="CAFFEOYL-COA O-METHYLTRANSFERASE 3-RELATED"/>
    <property type="match status" value="1"/>
</dbReference>
<dbReference type="Gene3D" id="3.40.50.150">
    <property type="entry name" value="Vaccinia Virus protein VP39"/>
    <property type="match status" value="1"/>
</dbReference>